<protein>
    <submittedName>
        <fullName evidence="3">Pilus assembly protein</fullName>
    </submittedName>
</protein>
<accession>A0A6N6MUX1</accession>
<name>A0A6N6MUX1_9HYPH</name>
<organism evidence="3 4">
    <name type="scientific">Methylobacterium planeticum</name>
    <dbReference type="NCBI Taxonomy" id="2615211"/>
    <lineage>
        <taxon>Bacteria</taxon>
        <taxon>Pseudomonadati</taxon>
        <taxon>Pseudomonadota</taxon>
        <taxon>Alphaproteobacteria</taxon>
        <taxon>Hyphomicrobiales</taxon>
        <taxon>Methylobacteriaceae</taxon>
        <taxon>Methylobacterium</taxon>
    </lineage>
</organism>
<reference evidence="3 4" key="1">
    <citation type="submission" date="2019-09" db="EMBL/GenBank/DDBJ databases">
        <title>YIM 132548 draft genome.</title>
        <authorList>
            <person name="Jiang L."/>
        </authorList>
    </citation>
    <scope>NUCLEOTIDE SEQUENCE [LARGE SCALE GENOMIC DNA]</scope>
    <source>
        <strain evidence="3 4">YIM 132548</strain>
    </source>
</reference>
<sequence length="197" mass="20709">MHVTSRLRRFAAAREGVSAVEFGLIAPSLILMFMAAIDIPRAYTTGRRLALSTGAMADLISRGDFGTLADVYAAARTIAAPYDVGSASIVLTAAGVYETPGGFIARACSSAAQNDQARIPGTAMPGVPAGMGTNGARYVVAEVKMRYRAIFTIFPALNGWQFTYTKVWPVREGVRVNGQEEVVLPGGEPCPALPPGA</sequence>
<keyword evidence="1" id="KW-0812">Transmembrane</keyword>
<dbReference type="Proteomes" id="UP000441523">
    <property type="component" value="Unassembled WGS sequence"/>
</dbReference>
<keyword evidence="1" id="KW-0472">Membrane</keyword>
<dbReference type="Pfam" id="PF07811">
    <property type="entry name" value="TadE"/>
    <property type="match status" value="1"/>
</dbReference>
<gene>
    <name evidence="3" type="ORF">F6X51_08570</name>
</gene>
<proteinExistence type="predicted"/>
<evidence type="ECO:0000259" key="2">
    <source>
        <dbReference type="Pfam" id="PF07811"/>
    </source>
</evidence>
<dbReference type="EMBL" id="VZZJ01000005">
    <property type="protein sequence ID" value="KAB1074406.1"/>
    <property type="molecule type" value="Genomic_DNA"/>
</dbReference>
<feature type="transmembrane region" description="Helical" evidence="1">
    <location>
        <begin position="20"/>
        <end position="39"/>
    </location>
</feature>
<comment type="caution">
    <text evidence="3">The sequence shown here is derived from an EMBL/GenBank/DDBJ whole genome shotgun (WGS) entry which is preliminary data.</text>
</comment>
<keyword evidence="4" id="KW-1185">Reference proteome</keyword>
<dbReference type="AlphaFoldDB" id="A0A6N6MUX1"/>
<evidence type="ECO:0000313" key="4">
    <source>
        <dbReference type="Proteomes" id="UP000441523"/>
    </source>
</evidence>
<feature type="domain" description="TadE-like" evidence="2">
    <location>
        <begin position="16"/>
        <end position="45"/>
    </location>
</feature>
<keyword evidence="1" id="KW-1133">Transmembrane helix</keyword>
<dbReference type="InterPro" id="IPR012495">
    <property type="entry name" value="TadE-like_dom"/>
</dbReference>
<evidence type="ECO:0000256" key="1">
    <source>
        <dbReference type="SAM" id="Phobius"/>
    </source>
</evidence>
<evidence type="ECO:0000313" key="3">
    <source>
        <dbReference type="EMBL" id="KAB1074406.1"/>
    </source>
</evidence>